<keyword evidence="8" id="KW-1185">Reference proteome</keyword>
<evidence type="ECO:0000256" key="1">
    <source>
        <dbReference type="ARBA" id="ARBA00009902"/>
    </source>
</evidence>
<feature type="binding site" evidence="5">
    <location>
        <position position="173"/>
    </location>
    <ligand>
        <name>Ca(2+)</name>
        <dbReference type="ChEBI" id="CHEBI:29108"/>
        <label>1</label>
    </ligand>
</feature>
<sequence>MKFNNPFYELSARLVDFLPKGKRTTRRILYRLWNSYPSWDPWILKDGDIYRLFYLGGASQLVHWWMNGTIYGAISTDMKTWQDVGALLEVNPANSWESGRMLAGSAYKEDGVYYLFYSAAGKGLEIMNEGIGLATSVDGLHWERSSNRELVKPDDNHRWYGQFKRQMGYDEYDHYQWRDPYVVKDRESGKYYMFICAYLKEGGEGKYRGCVGVAVADKIGGPYELLPPAATPFVEGTKESPFYEMERPQVIYRNGKYHLFFSCWTMWLNPSWVKKVGKDKITDSTLYWYVSDRITGPYEPVSEKPIVKGSDRTGIYGTNFFPAPDNPEEFIAYGWYYRRMTLAIKPKVRVCWNNDSIEIVNLPQWQRNSNNQPVILSEVR</sequence>
<dbReference type="Proteomes" id="UP000641646">
    <property type="component" value="Unassembled WGS sequence"/>
</dbReference>
<evidence type="ECO:0000256" key="2">
    <source>
        <dbReference type="ARBA" id="ARBA00022801"/>
    </source>
</evidence>
<dbReference type="SUPFAM" id="SSF75005">
    <property type="entry name" value="Arabinanase/levansucrase/invertase"/>
    <property type="match status" value="1"/>
</dbReference>
<dbReference type="AlphaFoldDB" id="A0A926ZJK3"/>
<organism evidence="7 8">
    <name type="scientific">Aerosakkonema funiforme FACHB-1375</name>
    <dbReference type="NCBI Taxonomy" id="2949571"/>
    <lineage>
        <taxon>Bacteria</taxon>
        <taxon>Bacillati</taxon>
        <taxon>Cyanobacteriota</taxon>
        <taxon>Cyanophyceae</taxon>
        <taxon>Oscillatoriophycideae</taxon>
        <taxon>Aerosakkonematales</taxon>
        <taxon>Aerosakkonemataceae</taxon>
        <taxon>Aerosakkonema</taxon>
    </lineage>
</organism>
<keyword evidence="3" id="KW-0326">Glycosidase</keyword>
<protein>
    <submittedName>
        <fullName evidence="7">Glycoside hydrolase family 68 protein</fullName>
    </submittedName>
</protein>
<evidence type="ECO:0000256" key="5">
    <source>
        <dbReference type="PIRSR" id="PIRSR603469-3"/>
    </source>
</evidence>
<dbReference type="RefSeq" id="WP_190470935.1">
    <property type="nucleotide sequence ID" value="NZ_JACJPW010000084.1"/>
</dbReference>
<feature type="domain" description="Glycosyl hydrolase family 32 N-terminal" evidence="6">
    <location>
        <begin position="48"/>
        <end position="200"/>
    </location>
</feature>
<gene>
    <name evidence="7" type="ORF">H6G03_25985</name>
</gene>
<keyword evidence="2 7" id="KW-0378">Hydrolase</keyword>
<keyword evidence="5" id="KW-0479">Metal-binding</keyword>
<dbReference type="GO" id="GO:0050053">
    <property type="term" value="F:levansucrase activity"/>
    <property type="evidence" value="ECO:0007669"/>
    <property type="project" value="InterPro"/>
</dbReference>
<feature type="binding site" evidence="4">
    <location>
        <begin position="178"/>
        <end position="179"/>
    </location>
    <ligand>
        <name>substrate</name>
    </ligand>
</feature>
<dbReference type="GO" id="GO:0046872">
    <property type="term" value="F:metal ion binding"/>
    <property type="evidence" value="ECO:0007669"/>
    <property type="project" value="UniProtKB-KW"/>
</dbReference>
<keyword evidence="5" id="KW-0106">Calcium</keyword>
<dbReference type="Gene3D" id="2.115.10.20">
    <property type="entry name" value="Glycosyl hydrolase domain, family 43"/>
    <property type="match status" value="1"/>
</dbReference>
<feature type="binding site" evidence="4">
    <location>
        <position position="103"/>
    </location>
    <ligand>
        <name>substrate</name>
    </ligand>
</feature>
<evidence type="ECO:0000313" key="7">
    <source>
        <dbReference type="EMBL" id="MBD2184477.1"/>
    </source>
</evidence>
<dbReference type="GO" id="GO:0016798">
    <property type="term" value="F:hydrolase activity, acting on glycosyl bonds"/>
    <property type="evidence" value="ECO:0007669"/>
    <property type="project" value="UniProtKB-KW"/>
</dbReference>
<evidence type="ECO:0000256" key="4">
    <source>
        <dbReference type="PIRSR" id="PIRSR603469-2"/>
    </source>
</evidence>
<accession>A0A926ZJK3</accession>
<comment type="cofactor">
    <cofactor evidence="5">
        <name>Ca(2+)</name>
        <dbReference type="ChEBI" id="CHEBI:29108"/>
    </cofactor>
</comment>
<reference evidence="7" key="1">
    <citation type="journal article" date="2015" name="ISME J.">
        <title>Draft Genome Sequence of Streptomyces incarnatus NRRL8089, which Produces the Nucleoside Antibiotic Sinefungin.</title>
        <authorList>
            <person name="Oshima K."/>
            <person name="Hattori M."/>
            <person name="Shimizu H."/>
            <person name="Fukuda K."/>
            <person name="Nemoto M."/>
            <person name="Inagaki K."/>
            <person name="Tamura T."/>
        </authorList>
    </citation>
    <scope>NUCLEOTIDE SEQUENCE</scope>
    <source>
        <strain evidence="7">FACHB-1375</strain>
    </source>
</reference>
<name>A0A926ZJK3_9CYAN</name>
<comment type="caution">
    <text evidence="7">The sequence shown here is derived from an EMBL/GenBank/DDBJ whole genome shotgun (WGS) entry which is preliminary data.</text>
</comment>
<dbReference type="GO" id="GO:0009758">
    <property type="term" value="P:carbohydrate utilization"/>
    <property type="evidence" value="ECO:0007669"/>
    <property type="project" value="InterPro"/>
</dbReference>
<dbReference type="InterPro" id="IPR023296">
    <property type="entry name" value="Glyco_hydro_beta-prop_sf"/>
</dbReference>
<evidence type="ECO:0000256" key="3">
    <source>
        <dbReference type="ARBA" id="ARBA00023295"/>
    </source>
</evidence>
<dbReference type="EMBL" id="JACJPW010000084">
    <property type="protein sequence ID" value="MBD2184477.1"/>
    <property type="molecule type" value="Genomic_DNA"/>
</dbReference>
<dbReference type="Pfam" id="PF00251">
    <property type="entry name" value="Glyco_hydro_32N"/>
    <property type="match status" value="1"/>
</dbReference>
<dbReference type="InterPro" id="IPR050727">
    <property type="entry name" value="GH43_arabinanases"/>
</dbReference>
<dbReference type="InterPro" id="IPR013148">
    <property type="entry name" value="Glyco_hydro_32_N"/>
</dbReference>
<dbReference type="PANTHER" id="PTHR43301:SF3">
    <property type="entry name" value="ARABINAN ENDO-1,5-ALPHA-L-ARABINOSIDASE A-RELATED"/>
    <property type="match status" value="1"/>
</dbReference>
<comment type="similarity">
    <text evidence="1">Belongs to the glycosyl hydrolase 32 family.</text>
</comment>
<evidence type="ECO:0000313" key="8">
    <source>
        <dbReference type="Proteomes" id="UP000641646"/>
    </source>
</evidence>
<reference evidence="7" key="2">
    <citation type="submission" date="2020-08" db="EMBL/GenBank/DDBJ databases">
        <authorList>
            <person name="Chen M."/>
            <person name="Teng W."/>
            <person name="Zhao L."/>
            <person name="Hu C."/>
            <person name="Zhou Y."/>
            <person name="Han B."/>
            <person name="Song L."/>
            <person name="Shu W."/>
        </authorList>
    </citation>
    <scope>NUCLEOTIDE SEQUENCE</scope>
    <source>
        <strain evidence="7">FACHB-1375</strain>
    </source>
</reference>
<dbReference type="PANTHER" id="PTHR43301">
    <property type="entry name" value="ARABINAN ENDO-1,5-ALPHA-L-ARABINOSIDASE"/>
    <property type="match status" value="1"/>
</dbReference>
<proteinExistence type="inferred from homology"/>
<evidence type="ECO:0000259" key="6">
    <source>
        <dbReference type="Pfam" id="PF00251"/>
    </source>
</evidence>